<sequence>MCNGFSSRTSQGGATAFLRPLNTEESEPGSNNTLFDYQVTLQEHHTPEREGIHFCINRPTDEQPEQGHTQPCPVETFRAYWVEIHPDGDLTPSKSRDALAPLHRFPLRNLTQPEDLETSSTALVSMKLITDQNIGGHGNNNSIQKLRLDACEMGVIGRRMSIVNATGMRVAEGVIGWN</sequence>
<proteinExistence type="predicted"/>
<organism evidence="2 3">
    <name type="scientific">[Emmonsia] crescens</name>
    <dbReference type="NCBI Taxonomy" id="73230"/>
    <lineage>
        <taxon>Eukaryota</taxon>
        <taxon>Fungi</taxon>
        <taxon>Dikarya</taxon>
        <taxon>Ascomycota</taxon>
        <taxon>Pezizomycotina</taxon>
        <taxon>Eurotiomycetes</taxon>
        <taxon>Eurotiomycetidae</taxon>
        <taxon>Onygenales</taxon>
        <taxon>Ajellomycetaceae</taxon>
        <taxon>Emergomyces</taxon>
    </lineage>
</organism>
<protein>
    <submittedName>
        <fullName evidence="2">Uncharacterized protein</fullName>
    </submittedName>
</protein>
<name>A0A0G2HWV6_9EURO</name>
<reference evidence="3" key="1">
    <citation type="journal article" date="2015" name="PLoS Genet.">
        <title>The dynamic genome and transcriptome of the human fungal pathogen Blastomyces and close relative Emmonsia.</title>
        <authorList>
            <person name="Munoz J.F."/>
            <person name="Gauthier G.M."/>
            <person name="Desjardins C.A."/>
            <person name="Gallo J.E."/>
            <person name="Holder J."/>
            <person name="Sullivan T.D."/>
            <person name="Marty A.J."/>
            <person name="Carmen J.C."/>
            <person name="Chen Z."/>
            <person name="Ding L."/>
            <person name="Gujja S."/>
            <person name="Magrini V."/>
            <person name="Misas E."/>
            <person name="Mitreva M."/>
            <person name="Priest M."/>
            <person name="Saif S."/>
            <person name="Whiston E.A."/>
            <person name="Young S."/>
            <person name="Zeng Q."/>
            <person name="Goldman W.E."/>
            <person name="Mardis E.R."/>
            <person name="Taylor J.W."/>
            <person name="McEwen J.G."/>
            <person name="Clay O.K."/>
            <person name="Klein B.S."/>
            <person name="Cuomo C.A."/>
        </authorList>
    </citation>
    <scope>NUCLEOTIDE SEQUENCE [LARGE SCALE GENOMIC DNA]</scope>
    <source>
        <strain evidence="3">UAMH 3008</strain>
    </source>
</reference>
<accession>A0A0G2HWV6</accession>
<evidence type="ECO:0000313" key="2">
    <source>
        <dbReference type="EMBL" id="KKZ62742.1"/>
    </source>
</evidence>
<comment type="caution">
    <text evidence="2">The sequence shown here is derived from an EMBL/GenBank/DDBJ whole genome shotgun (WGS) entry which is preliminary data.</text>
</comment>
<dbReference type="VEuPathDB" id="FungiDB:EMCG_00329"/>
<dbReference type="OrthoDB" id="4158189at2759"/>
<feature type="compositionally biased region" description="Polar residues" evidence="1">
    <location>
        <begin position="1"/>
        <end position="13"/>
    </location>
</feature>
<evidence type="ECO:0000256" key="1">
    <source>
        <dbReference type="SAM" id="MobiDB-lite"/>
    </source>
</evidence>
<dbReference type="AlphaFoldDB" id="A0A0G2HWV6"/>
<dbReference type="EMBL" id="LCZI01001047">
    <property type="protein sequence ID" value="KKZ62742.1"/>
    <property type="molecule type" value="Genomic_DNA"/>
</dbReference>
<feature type="region of interest" description="Disordered" evidence="1">
    <location>
        <begin position="1"/>
        <end position="31"/>
    </location>
</feature>
<gene>
    <name evidence="2" type="ORF">EMCG_00329</name>
</gene>
<evidence type="ECO:0000313" key="3">
    <source>
        <dbReference type="Proteomes" id="UP000034164"/>
    </source>
</evidence>
<dbReference type="Proteomes" id="UP000034164">
    <property type="component" value="Unassembled WGS sequence"/>
</dbReference>